<evidence type="ECO:0000256" key="2">
    <source>
        <dbReference type="ARBA" id="ARBA00022692"/>
    </source>
</evidence>
<comment type="subcellular location">
    <subcellularLocation>
        <location evidence="1">Membrane</location>
        <topology evidence="1">Single-pass membrane protein</topology>
    </subcellularLocation>
</comment>
<dbReference type="InParanoid" id="A0A1Y2ASP5"/>
<evidence type="ECO:0000256" key="4">
    <source>
        <dbReference type="ARBA" id="ARBA00023136"/>
    </source>
</evidence>
<feature type="region of interest" description="Disordered" evidence="5">
    <location>
        <begin position="209"/>
        <end position="235"/>
    </location>
</feature>
<evidence type="ECO:0000313" key="8">
    <source>
        <dbReference type="Proteomes" id="UP000193986"/>
    </source>
</evidence>
<evidence type="ECO:0000256" key="1">
    <source>
        <dbReference type="ARBA" id="ARBA00004167"/>
    </source>
</evidence>
<keyword evidence="4 6" id="KW-0472">Membrane</keyword>
<dbReference type="InterPro" id="IPR051694">
    <property type="entry name" value="Immunoregulatory_rcpt-like"/>
</dbReference>
<accession>A0A1Y2ASP5</accession>
<name>A0A1Y2ASP5_9TREE</name>
<protein>
    <submittedName>
        <fullName evidence="7">Uncharacterized protein</fullName>
    </submittedName>
</protein>
<keyword evidence="3 6" id="KW-1133">Transmembrane helix</keyword>
<dbReference type="GO" id="GO:0016020">
    <property type="term" value="C:membrane"/>
    <property type="evidence" value="ECO:0007669"/>
    <property type="project" value="UniProtKB-SubCell"/>
</dbReference>
<feature type="region of interest" description="Disordered" evidence="5">
    <location>
        <begin position="522"/>
        <end position="554"/>
    </location>
</feature>
<evidence type="ECO:0000256" key="6">
    <source>
        <dbReference type="SAM" id="Phobius"/>
    </source>
</evidence>
<dbReference type="GO" id="GO:0071944">
    <property type="term" value="C:cell periphery"/>
    <property type="evidence" value="ECO:0007669"/>
    <property type="project" value="UniProtKB-ARBA"/>
</dbReference>
<dbReference type="PANTHER" id="PTHR15549">
    <property type="entry name" value="PAIRED IMMUNOGLOBULIN-LIKE TYPE 2 RECEPTOR"/>
    <property type="match status" value="1"/>
</dbReference>
<dbReference type="EMBL" id="MCFC01000058">
    <property type="protein sequence ID" value="ORY25320.1"/>
    <property type="molecule type" value="Genomic_DNA"/>
</dbReference>
<proteinExistence type="predicted"/>
<evidence type="ECO:0000256" key="5">
    <source>
        <dbReference type="SAM" id="MobiDB-lite"/>
    </source>
</evidence>
<feature type="region of interest" description="Disordered" evidence="5">
    <location>
        <begin position="609"/>
        <end position="698"/>
    </location>
</feature>
<evidence type="ECO:0000256" key="3">
    <source>
        <dbReference type="ARBA" id="ARBA00022989"/>
    </source>
</evidence>
<sequence>MDELVSHLRRSRLRAFARHALHLDAQPQPEIRSSSDVNISDLLIRDENGVELDARALNAAVLGEGLDLEKRAVTSYSPEQLSSLRSAASVSAAKAHSTSRAAAQAATLHTTLDSSIATVARSTTRTTSNLSRPTAGTQGSTVKAVTSTSSIVAASSAVPSSSSSVTPSTSSTTTSTVRVISSTTTSHSTSSTPTIVTITSNMASSTSSSMSASISGVGNSTADASTTSTSSSSGLSTGGIVGVVLALLAGLVLLGSAIGWLYRKHTSRSYSTKAPWSKIDDNITPFPYNEKPDNDDIYGASAAPVIGSRRALAMARQNAFNTDGSFRAQSEYGSNHARVGAGAGAVEQYSSYPVSTPEYGLDPQGRPYNPHVGRTPMMHTYEQYGGAGRGVQPQTRQLINPYPPQPQPYDNLSPVAMGRPAPPTTRDEIDQAEDFADMPEPHSAGYDDGYMPQTATTMDWTGDMRSAAPAVQMPLPTLAPLSPLMAGFDMQRRSQMMQPPAMYLDENAKDQQKRLYGEVARAAGVDEPKTPHDPALNYSTSSGPDTSLDTSYTTASSFSAPARSLAPQRLPPAPIVMPPQPYVHGRPLSPLTEVPTPMSATITAPPVGVPLPSSSALHEQNPFDHLEPPRGLAPPYSATPSTARSGIPSPAYPPSPGGMSVPGSITDSPRGWTSTPATAQRETRGDDFYDDDDAYGGI</sequence>
<feature type="compositionally biased region" description="Polar residues" evidence="5">
    <location>
        <begin position="665"/>
        <end position="680"/>
    </location>
</feature>
<dbReference type="AlphaFoldDB" id="A0A1Y2ASP5"/>
<feature type="compositionally biased region" description="Polar residues" evidence="5">
    <location>
        <begin position="537"/>
        <end position="554"/>
    </location>
</feature>
<comment type="caution">
    <text evidence="7">The sequence shown here is derived from an EMBL/GenBank/DDBJ whole genome shotgun (WGS) entry which is preliminary data.</text>
</comment>
<feature type="region of interest" description="Disordered" evidence="5">
    <location>
        <begin position="119"/>
        <end position="143"/>
    </location>
</feature>
<keyword evidence="8" id="KW-1185">Reference proteome</keyword>
<evidence type="ECO:0000313" key="7">
    <source>
        <dbReference type="EMBL" id="ORY25320.1"/>
    </source>
</evidence>
<dbReference type="STRING" id="71784.A0A1Y2ASP5"/>
<feature type="compositionally biased region" description="Acidic residues" evidence="5">
    <location>
        <begin position="688"/>
        <end position="698"/>
    </location>
</feature>
<keyword evidence="2 6" id="KW-0812">Transmembrane</keyword>
<feature type="region of interest" description="Disordered" evidence="5">
    <location>
        <begin position="156"/>
        <end position="192"/>
    </location>
</feature>
<dbReference type="Proteomes" id="UP000193986">
    <property type="component" value="Unassembled WGS sequence"/>
</dbReference>
<reference evidence="7 8" key="1">
    <citation type="submission" date="2016-07" db="EMBL/GenBank/DDBJ databases">
        <title>Pervasive Adenine N6-methylation of Active Genes in Fungi.</title>
        <authorList>
            <consortium name="DOE Joint Genome Institute"/>
            <person name="Mondo S.J."/>
            <person name="Dannebaum R.O."/>
            <person name="Kuo R.C."/>
            <person name="Labutti K."/>
            <person name="Haridas S."/>
            <person name="Kuo A."/>
            <person name="Salamov A."/>
            <person name="Ahrendt S.R."/>
            <person name="Lipzen A."/>
            <person name="Sullivan W."/>
            <person name="Andreopoulos W.B."/>
            <person name="Clum A."/>
            <person name="Lindquist E."/>
            <person name="Daum C."/>
            <person name="Ramamoorthy G.K."/>
            <person name="Gryganskyi A."/>
            <person name="Culley D."/>
            <person name="Magnuson J.K."/>
            <person name="James T.Y."/>
            <person name="O'Malley M.A."/>
            <person name="Stajich J.E."/>
            <person name="Spatafora J.W."/>
            <person name="Visel A."/>
            <person name="Grigoriev I.V."/>
        </authorList>
    </citation>
    <scope>NUCLEOTIDE SEQUENCE [LARGE SCALE GENOMIC DNA]</scope>
    <source>
        <strain evidence="7 8">68-887.2</strain>
    </source>
</reference>
<dbReference type="PANTHER" id="PTHR15549:SF30">
    <property type="entry name" value="MID2 DOMAIN-CONTAINING PROTEIN"/>
    <property type="match status" value="1"/>
</dbReference>
<gene>
    <name evidence="7" type="ORF">BCR39DRAFT_590177</name>
</gene>
<dbReference type="OrthoDB" id="2596929at2759"/>
<organism evidence="7 8">
    <name type="scientific">Naematelia encephala</name>
    <dbReference type="NCBI Taxonomy" id="71784"/>
    <lineage>
        <taxon>Eukaryota</taxon>
        <taxon>Fungi</taxon>
        <taxon>Dikarya</taxon>
        <taxon>Basidiomycota</taxon>
        <taxon>Agaricomycotina</taxon>
        <taxon>Tremellomycetes</taxon>
        <taxon>Tremellales</taxon>
        <taxon>Naemateliaceae</taxon>
        <taxon>Naematelia</taxon>
    </lineage>
</organism>
<feature type="transmembrane region" description="Helical" evidence="6">
    <location>
        <begin position="239"/>
        <end position="262"/>
    </location>
</feature>